<dbReference type="Proteomes" id="UP000663843">
    <property type="component" value="Unassembled WGS sequence"/>
</dbReference>
<protein>
    <recommendedName>
        <fullName evidence="3">F-box-like domain protein</fullName>
    </recommendedName>
</protein>
<accession>A0A8H2WK56</accession>
<proteinExistence type="predicted"/>
<name>A0A8H2WK56_9AGAM</name>
<sequence length="543" mass="61605">MLEQLRSAGNHLHVAWDTYFRVYSALQSYQIQRNPPRKNVPSELSSLLDTQLAFISSYESKIQEIKVAISRARNYSLGLAPINSLPPEILSRIFQLVSPQGCDLHELSSDKRHFPTHPDHLTHVCSLWRGIAISCCSLWCHIDLTSYKPYYNALVERAETHSARAGQLPIELHVMDDVHSRLGRSPLGYDQLDKFTSRISGRVKTLNFFVEDNFCGFHRSVFSTVLLNQHSILTKLIVRTENSPSASIHARTYTSSPSDIELSDFLLDLTEDQIESSFAPLTVLHLQGVFPLWSSTAYHGLTDLRLLSTEHYWSIVKEAQLISLLKSSPGLRIFHFGLRIKEPTTGEVMPVNLQDLQVVKIFPDTGGWEDMCPSNVLRLLAPGSRPLHLSFGGHYAAESTSFAEWDEFFARSRVRSFHTCSILPPMDILLRHSAYIEHAILDHQGKPSWKILYPPQLDKMASLPRLRSLHLTRSALLEDDLRLLVEYCPNGIVLYSCYIYRDEGTEFTPLDAQALADAFPTIKNSETPPYPLDDPTADWDHLD</sequence>
<comment type="caution">
    <text evidence="1">The sequence shown here is derived from an EMBL/GenBank/DDBJ whole genome shotgun (WGS) entry which is preliminary data.</text>
</comment>
<evidence type="ECO:0000313" key="1">
    <source>
        <dbReference type="EMBL" id="CAE6390790.1"/>
    </source>
</evidence>
<reference evidence="1" key="1">
    <citation type="submission" date="2021-01" db="EMBL/GenBank/DDBJ databases">
        <authorList>
            <person name="Kaushik A."/>
        </authorList>
    </citation>
    <scope>NUCLEOTIDE SEQUENCE</scope>
    <source>
        <strain evidence="1">AG2-2IIIB</strain>
    </source>
</reference>
<dbReference type="AlphaFoldDB" id="A0A8H2WK56"/>
<evidence type="ECO:0000313" key="2">
    <source>
        <dbReference type="Proteomes" id="UP000663843"/>
    </source>
</evidence>
<dbReference type="EMBL" id="CAJMWT010001261">
    <property type="protein sequence ID" value="CAE6390790.1"/>
    <property type="molecule type" value="Genomic_DNA"/>
</dbReference>
<evidence type="ECO:0008006" key="3">
    <source>
        <dbReference type="Google" id="ProtNLM"/>
    </source>
</evidence>
<gene>
    <name evidence="1" type="ORF">RDB_LOCUS30261</name>
</gene>
<organism evidence="1 2">
    <name type="scientific">Rhizoctonia solani</name>
    <dbReference type="NCBI Taxonomy" id="456999"/>
    <lineage>
        <taxon>Eukaryota</taxon>
        <taxon>Fungi</taxon>
        <taxon>Dikarya</taxon>
        <taxon>Basidiomycota</taxon>
        <taxon>Agaricomycotina</taxon>
        <taxon>Agaricomycetes</taxon>
        <taxon>Cantharellales</taxon>
        <taxon>Ceratobasidiaceae</taxon>
        <taxon>Rhizoctonia</taxon>
    </lineage>
</organism>